<comment type="catalytic activity">
    <reaction evidence="1 10">
        <text>alpha-D-galactose 1-phosphate + UDP-alpha-D-glucose = alpha-D-glucose 1-phosphate + UDP-alpha-D-galactose</text>
        <dbReference type="Rhea" id="RHEA:13989"/>
        <dbReference type="ChEBI" id="CHEBI:58336"/>
        <dbReference type="ChEBI" id="CHEBI:58601"/>
        <dbReference type="ChEBI" id="CHEBI:58885"/>
        <dbReference type="ChEBI" id="CHEBI:66914"/>
        <dbReference type="EC" id="2.7.7.12"/>
    </reaction>
</comment>
<evidence type="ECO:0000256" key="9">
    <source>
        <dbReference type="ARBA" id="ARBA00023277"/>
    </source>
</evidence>
<evidence type="ECO:0000259" key="11">
    <source>
        <dbReference type="Pfam" id="PF01087"/>
    </source>
</evidence>
<proteinExistence type="inferred from homology"/>
<dbReference type="GO" id="GO:0008108">
    <property type="term" value="F:UDP-glucose:hexose-1-phosphate uridylyltransferase activity"/>
    <property type="evidence" value="ECO:0007669"/>
    <property type="project" value="UniProtKB-EC"/>
</dbReference>
<gene>
    <name evidence="10 13" type="primary">galT</name>
    <name evidence="13" type="ORF">EW139_04985</name>
</gene>
<dbReference type="PIRSF" id="PIRSF006005">
    <property type="entry name" value="GalT_BS"/>
    <property type="match status" value="1"/>
</dbReference>
<evidence type="ECO:0000259" key="12">
    <source>
        <dbReference type="Pfam" id="PF02744"/>
    </source>
</evidence>
<evidence type="ECO:0000256" key="1">
    <source>
        <dbReference type="ARBA" id="ARBA00001107"/>
    </source>
</evidence>
<evidence type="ECO:0000256" key="2">
    <source>
        <dbReference type="ARBA" id="ARBA00004496"/>
    </source>
</evidence>
<keyword evidence="6 10" id="KW-0808">Transferase</keyword>
<dbReference type="InterPro" id="IPR000766">
    <property type="entry name" value="GalP_uridyl_Trfase_II"/>
</dbReference>
<comment type="subcellular location">
    <subcellularLocation>
        <location evidence="2 10">Cytoplasm</location>
    </subcellularLocation>
</comment>
<accession>A0ABX5SJG7</accession>
<name>A0ABX5SJG7_9LACO</name>
<evidence type="ECO:0000313" key="14">
    <source>
        <dbReference type="Proteomes" id="UP000295756"/>
    </source>
</evidence>
<dbReference type="HAMAP" id="MF_00571">
    <property type="entry name" value="GalP_UDP_trans"/>
    <property type="match status" value="1"/>
</dbReference>
<reference evidence="13 14" key="1">
    <citation type="submission" date="2019-03" db="EMBL/GenBank/DDBJ databases">
        <title>Complete Genome Sequence of Leuconostoc kimchii strain NKJ218 Isolated from Homemade Kimchi.</title>
        <authorList>
            <person name="Jung J.Y."/>
            <person name="Jin H.M."/>
            <person name="Jung J.-W."/>
            <person name="Lee S.-Y."/>
            <person name="Ryu B.-G."/>
            <person name="Han S.-S."/>
            <person name="Kang H.K."/>
            <person name="Choi H.W."/>
            <person name="Chung E.J."/>
            <person name="Choi K.-M."/>
        </authorList>
    </citation>
    <scope>NUCLEOTIDE SEQUENCE [LARGE SCALE GENOMIC DNA]</scope>
    <source>
        <strain evidence="13 14">NKJ218</strain>
    </source>
</reference>
<evidence type="ECO:0000256" key="6">
    <source>
        <dbReference type="ARBA" id="ARBA00022679"/>
    </source>
</evidence>
<keyword evidence="9 10" id="KW-0119">Carbohydrate metabolism</keyword>
<evidence type="ECO:0000256" key="5">
    <source>
        <dbReference type="ARBA" id="ARBA00022490"/>
    </source>
</evidence>
<evidence type="ECO:0000256" key="10">
    <source>
        <dbReference type="HAMAP-Rule" id="MF_00571"/>
    </source>
</evidence>
<evidence type="ECO:0000256" key="8">
    <source>
        <dbReference type="ARBA" id="ARBA00023144"/>
    </source>
</evidence>
<dbReference type="InterPro" id="IPR005850">
    <property type="entry name" value="GalP_Utransf_C"/>
</dbReference>
<protein>
    <recommendedName>
        <fullName evidence="10">Galactose-1-phosphate uridylyltransferase</fullName>
        <shortName evidence="10">Gal-1-P uridylyltransferase</shortName>
        <ecNumber evidence="10">2.7.7.12</ecNumber>
    </recommendedName>
    <alternativeName>
        <fullName evidence="10">UDP-glucose--hexose-1-phosphate uridylyltransferase</fullName>
    </alternativeName>
</protein>
<feature type="domain" description="Galactose-1-phosphate uridyl transferase C-terminal" evidence="12">
    <location>
        <begin position="256"/>
        <end position="450"/>
    </location>
</feature>
<evidence type="ECO:0000256" key="3">
    <source>
        <dbReference type="ARBA" id="ARBA00004947"/>
    </source>
</evidence>
<dbReference type="NCBIfam" id="TIGR01239">
    <property type="entry name" value="galT_2"/>
    <property type="match status" value="1"/>
</dbReference>
<dbReference type="EC" id="2.7.7.12" evidence="10"/>
<keyword evidence="7 10" id="KW-0548">Nucleotidyltransferase</keyword>
<keyword evidence="14" id="KW-1185">Reference proteome</keyword>
<evidence type="ECO:0000256" key="7">
    <source>
        <dbReference type="ARBA" id="ARBA00022695"/>
    </source>
</evidence>
<organism evidence="13 14">
    <name type="scientific">Leuconostoc kimchii</name>
    <dbReference type="NCBI Taxonomy" id="136609"/>
    <lineage>
        <taxon>Bacteria</taxon>
        <taxon>Bacillati</taxon>
        <taxon>Bacillota</taxon>
        <taxon>Bacilli</taxon>
        <taxon>Lactobacillales</taxon>
        <taxon>Lactobacillaceae</taxon>
        <taxon>Leuconostoc</taxon>
    </lineage>
</organism>
<comment type="pathway">
    <text evidence="3 10">Carbohydrate metabolism; galactose metabolism.</text>
</comment>
<dbReference type="Pfam" id="PF02744">
    <property type="entry name" value="GalP_UDP_tr_C"/>
    <property type="match status" value="1"/>
</dbReference>
<dbReference type="PANTHER" id="PTHR39191">
    <property type="entry name" value="GALACTOSE-1-PHOSPHATE URIDYLYLTRANSFERASE"/>
    <property type="match status" value="1"/>
</dbReference>
<comment type="similarity">
    <text evidence="4 10">Belongs to the galactose-1-phosphate uridylyltransferase type 2 family.</text>
</comment>
<dbReference type="EMBL" id="CP037939">
    <property type="protein sequence ID" value="QBR47507.1"/>
    <property type="molecule type" value="Genomic_DNA"/>
</dbReference>
<dbReference type="PROSITE" id="PS01163">
    <property type="entry name" value="GAL_P_UDP_TRANSF_II"/>
    <property type="match status" value="1"/>
</dbReference>
<keyword evidence="8 10" id="KW-0299">Galactose metabolism</keyword>
<dbReference type="Pfam" id="PF01087">
    <property type="entry name" value="GalP_UDP_transf"/>
    <property type="match status" value="1"/>
</dbReference>
<dbReference type="InterPro" id="IPR005849">
    <property type="entry name" value="GalP_Utransf_N"/>
</dbReference>
<keyword evidence="5 10" id="KW-0963">Cytoplasm</keyword>
<sequence>MGQVDMDKNNLVVAFVKQIIKSTDYTDDDAVYLINQVIGILGESTVTCFIIDQLVNEWSTLQILDQLIQITEGRGTLSCRQLNKDIVGAQLMDFFVPRPSKVRQAFWHYYQKSPRQATDYFFDLSKRSNYIKTREISQNISYPVVTDYGTLQITINLSKPEKDPKLIAQFLTRRTNQSAQYPASPLAKENEGYWGRLDYASRINHRVIPIKLGDETWYFQYSPYAYFNEHAIVLSENIRPMHVDTENLARLLEFVTKFPDYFIGSNADLPIVGGSILSHDHFQAGRYDLPMAKAGIKQPIHLFNNQLLEAGFLNWPMTALRLIDSDRDKLLTAASKVMATWQNYDDNDLSIKAYDNSGQRHHTVTPIVRFRQQRYELDLVLRDNNVSEEFPDGIFHPHPDVQHIKKENIGLIEVMGLAILPPRLKKELADVEAYLLGHTKTVDPKHKLWADQLRHRHTITSANVTNIVQQSVGHIFERVLEDASVFKNDTEGRAGLQRFIQKLE</sequence>
<dbReference type="NCBIfam" id="NF003635">
    <property type="entry name" value="PRK05270.2-5"/>
    <property type="match status" value="1"/>
</dbReference>
<dbReference type="Proteomes" id="UP000295756">
    <property type="component" value="Chromosome"/>
</dbReference>
<feature type="domain" description="Galactose-1-phosphate uridyl transferase N-terminal" evidence="11">
    <location>
        <begin position="52"/>
        <end position="240"/>
    </location>
</feature>
<evidence type="ECO:0000313" key="13">
    <source>
        <dbReference type="EMBL" id="QBR47507.1"/>
    </source>
</evidence>
<dbReference type="InterPro" id="IPR023425">
    <property type="entry name" value="GalP_uridyl_Trfase_II_CS"/>
</dbReference>
<dbReference type="PANTHER" id="PTHR39191:SF1">
    <property type="entry name" value="DUF4922 DOMAIN-CONTAINING PROTEIN"/>
    <property type="match status" value="1"/>
</dbReference>
<evidence type="ECO:0000256" key="4">
    <source>
        <dbReference type="ARBA" id="ARBA00008706"/>
    </source>
</evidence>